<dbReference type="STRING" id="46731.A0A3M6V469"/>
<dbReference type="Pfam" id="PF00018">
    <property type="entry name" value="SH3_1"/>
    <property type="match status" value="1"/>
</dbReference>
<feature type="domain" description="SH3" evidence="7">
    <location>
        <begin position="1069"/>
        <end position="1128"/>
    </location>
</feature>
<feature type="region of interest" description="Disordered" evidence="6">
    <location>
        <begin position="121"/>
        <end position="140"/>
    </location>
</feature>
<dbReference type="PROSITE" id="PS50010">
    <property type="entry name" value="DH_2"/>
    <property type="match status" value="1"/>
</dbReference>
<evidence type="ECO:0000259" key="8">
    <source>
        <dbReference type="PROSITE" id="PS50003"/>
    </source>
</evidence>
<feature type="compositionally biased region" description="Polar residues" evidence="6">
    <location>
        <begin position="33"/>
        <end position="47"/>
    </location>
</feature>
<feature type="region of interest" description="Disordered" evidence="6">
    <location>
        <begin position="161"/>
        <end position="184"/>
    </location>
</feature>
<dbReference type="PROSITE" id="PS00741">
    <property type="entry name" value="DH_1"/>
    <property type="match status" value="1"/>
</dbReference>
<dbReference type="SMART" id="SM00326">
    <property type="entry name" value="SH3"/>
    <property type="match status" value="1"/>
</dbReference>
<accession>A0A3M6V469</accession>
<name>A0A3M6V469_POCDA</name>
<evidence type="ECO:0000256" key="3">
    <source>
        <dbReference type="ARBA" id="ARBA00022490"/>
    </source>
</evidence>
<dbReference type="Gene3D" id="1.20.900.10">
    <property type="entry name" value="Dbl homology (DH) domain"/>
    <property type="match status" value="1"/>
</dbReference>
<evidence type="ECO:0000313" key="11">
    <source>
        <dbReference type="Proteomes" id="UP000275408"/>
    </source>
</evidence>
<evidence type="ECO:0000259" key="7">
    <source>
        <dbReference type="PROSITE" id="PS50002"/>
    </source>
</evidence>
<keyword evidence="11" id="KW-1185">Reference proteome</keyword>
<feature type="region of interest" description="Disordered" evidence="6">
    <location>
        <begin position="237"/>
        <end position="267"/>
    </location>
</feature>
<comment type="caution">
    <text evidence="10">The sequence shown here is derived from an EMBL/GenBank/DDBJ whole genome shotgun (WGS) entry which is preliminary data.</text>
</comment>
<organism evidence="10 11">
    <name type="scientific">Pocillopora damicornis</name>
    <name type="common">Cauliflower coral</name>
    <name type="synonym">Millepora damicornis</name>
    <dbReference type="NCBI Taxonomy" id="46731"/>
    <lineage>
        <taxon>Eukaryota</taxon>
        <taxon>Metazoa</taxon>
        <taxon>Cnidaria</taxon>
        <taxon>Anthozoa</taxon>
        <taxon>Hexacorallia</taxon>
        <taxon>Scleractinia</taxon>
        <taxon>Astrocoeniina</taxon>
        <taxon>Pocilloporidae</taxon>
        <taxon>Pocillopora</taxon>
    </lineage>
</organism>
<dbReference type="EMBL" id="RCHS01000121">
    <property type="protein sequence ID" value="RMX60742.1"/>
    <property type="molecule type" value="Genomic_DNA"/>
</dbReference>
<evidence type="ECO:0000256" key="2">
    <source>
        <dbReference type="ARBA" id="ARBA00022443"/>
    </source>
</evidence>
<evidence type="ECO:0000256" key="5">
    <source>
        <dbReference type="PROSITE-ProRule" id="PRU00192"/>
    </source>
</evidence>
<reference evidence="10 11" key="1">
    <citation type="journal article" date="2018" name="Sci. Rep.">
        <title>Comparative analysis of the Pocillopora damicornis genome highlights role of immune system in coral evolution.</title>
        <authorList>
            <person name="Cunning R."/>
            <person name="Bay R.A."/>
            <person name="Gillette P."/>
            <person name="Baker A.C."/>
            <person name="Traylor-Knowles N."/>
        </authorList>
    </citation>
    <scope>NUCLEOTIDE SEQUENCE [LARGE SCALE GENOMIC DNA]</scope>
    <source>
        <strain evidence="10">RSMAS</strain>
        <tissue evidence="10">Whole animal</tissue>
    </source>
</reference>
<evidence type="ECO:0008006" key="12">
    <source>
        <dbReference type="Google" id="ProtNLM"/>
    </source>
</evidence>
<dbReference type="PROSITE" id="PS50002">
    <property type="entry name" value="SH3"/>
    <property type="match status" value="1"/>
</dbReference>
<dbReference type="InterPro" id="IPR001331">
    <property type="entry name" value="GDS_CDC24_CS"/>
</dbReference>
<dbReference type="SMART" id="SM00233">
    <property type="entry name" value="PH"/>
    <property type="match status" value="1"/>
</dbReference>
<dbReference type="CDD" id="cd00160">
    <property type="entry name" value="RhoGEF"/>
    <property type="match status" value="1"/>
</dbReference>
<feature type="region of interest" description="Disordered" evidence="6">
    <location>
        <begin position="1"/>
        <end position="58"/>
    </location>
</feature>
<dbReference type="SUPFAM" id="SSF50044">
    <property type="entry name" value="SH3-domain"/>
    <property type="match status" value="1"/>
</dbReference>
<feature type="compositionally biased region" description="Basic residues" evidence="6">
    <location>
        <begin position="200"/>
        <end position="212"/>
    </location>
</feature>
<keyword evidence="3" id="KW-0963">Cytoplasm</keyword>
<keyword evidence="2 5" id="KW-0728">SH3 domain</keyword>
<dbReference type="PANTHER" id="PTHR47544">
    <property type="entry name" value="RHO GUANINE NUCLEOTIDE EXCHANGE FACTOR 4"/>
    <property type="match status" value="1"/>
</dbReference>
<dbReference type="Pfam" id="PF22697">
    <property type="entry name" value="SOS1_NGEF_PH"/>
    <property type="match status" value="1"/>
</dbReference>
<evidence type="ECO:0000259" key="9">
    <source>
        <dbReference type="PROSITE" id="PS50010"/>
    </source>
</evidence>
<dbReference type="Pfam" id="PF00621">
    <property type="entry name" value="RhoGEF"/>
    <property type="match status" value="1"/>
</dbReference>
<dbReference type="CDD" id="cd11828">
    <property type="entry name" value="SH3_ARHGEF9_like"/>
    <property type="match status" value="1"/>
</dbReference>
<evidence type="ECO:0000256" key="1">
    <source>
        <dbReference type="ARBA" id="ARBA00004496"/>
    </source>
</evidence>
<dbReference type="InterPro" id="IPR011993">
    <property type="entry name" value="PH-like_dom_sf"/>
</dbReference>
<proteinExistence type="predicted"/>
<dbReference type="InterPro" id="IPR036028">
    <property type="entry name" value="SH3-like_dom_sf"/>
</dbReference>
<dbReference type="PANTHER" id="PTHR47544:SF3">
    <property type="entry name" value="RHO GUANINE NUCLEOTIDE EXCHANGE FACTOR 4 ISOFORM X1"/>
    <property type="match status" value="1"/>
</dbReference>
<evidence type="ECO:0000256" key="6">
    <source>
        <dbReference type="SAM" id="MobiDB-lite"/>
    </source>
</evidence>
<dbReference type="Gene3D" id="2.30.29.30">
    <property type="entry name" value="Pleckstrin-homology domain (PH domain)/Phosphotyrosine-binding domain (PTB)"/>
    <property type="match status" value="1"/>
</dbReference>
<feature type="compositionally biased region" description="Polar residues" evidence="6">
    <location>
        <begin position="12"/>
        <end position="23"/>
    </location>
</feature>
<feature type="region of interest" description="Disordered" evidence="6">
    <location>
        <begin position="1504"/>
        <end position="1585"/>
    </location>
</feature>
<feature type="domain" description="PH" evidence="8">
    <location>
        <begin position="1373"/>
        <end position="1478"/>
    </location>
</feature>
<dbReference type="GO" id="GO:0005737">
    <property type="term" value="C:cytoplasm"/>
    <property type="evidence" value="ECO:0007669"/>
    <property type="project" value="UniProtKB-SubCell"/>
</dbReference>
<feature type="domain" description="DH" evidence="9">
    <location>
        <begin position="1158"/>
        <end position="1342"/>
    </location>
</feature>
<feature type="compositionally biased region" description="Polar residues" evidence="6">
    <location>
        <begin position="250"/>
        <end position="259"/>
    </location>
</feature>
<feature type="region of interest" description="Disordered" evidence="6">
    <location>
        <begin position="972"/>
        <end position="997"/>
    </location>
</feature>
<gene>
    <name evidence="10" type="ORF">pdam_00006805</name>
</gene>
<dbReference type="Gene3D" id="2.30.30.40">
    <property type="entry name" value="SH3 Domains"/>
    <property type="match status" value="1"/>
</dbReference>
<comment type="subcellular location">
    <subcellularLocation>
        <location evidence="1">Cytoplasm</location>
    </subcellularLocation>
</comment>
<dbReference type="CDD" id="cd01224">
    <property type="entry name" value="PH_Collybistin_ASEF"/>
    <property type="match status" value="1"/>
</dbReference>
<dbReference type="SUPFAM" id="SSF48065">
    <property type="entry name" value="DBL homology domain (DH-domain)"/>
    <property type="match status" value="1"/>
</dbReference>
<dbReference type="SMART" id="SM00325">
    <property type="entry name" value="RhoGEF"/>
    <property type="match status" value="1"/>
</dbReference>
<sequence>MKGRRRKELWLSATSQSSENQSYGGEHGRYSMKTPTMSSKPLENENSMALPEHPKQWKSRLQRFQSSLRKSIRIKKGVSPRSASLFGGEYRSDLIKDHQNGCVKYTAKHVSREILPAKEKQNGVSHKHLNGIKTSSHSHYVNGKTSFDSYSFDNRKFEQNKTNVNSARKKKKNSAGSTPSLGANELISELPDCGHETSYRQKKTFRSKRQRAKTNTEKTSLSKSKSLSILTNLFKRASHSKREHDRGKSLSFTAPQSPLSDHLSTDSNNTNFDTLVTDIVVSTSSIDSYCDNDSRCKDSKYYSLKRSKRSLVYPNNNICRSLSMDNSLQPCTDSLMEKSRTLAAIPPCIQVEEYQENRGCFERSLTVEFSPGSSGSVSIETGPAYDQDMTASPHSCREFEAVDSFSRGTPKGGLPFESKRNITRNAERNRDAWKRRSAPPILSNFAHEDPLNIGSPIFFELKTDIATEEDSRAHLERDSLREQTIFPEERDLSSKAVECAELTATEMGNSLSLGVQGLQKPRKCSSKDAKFKLTILRPQRKNGKTINDKLDGDVDHFIQQPEYMECFERELDRRNYLLSHGCSGNELTKDKSTPLCEGTEALYVREKMIYAFDDNNYSQDFSSVNFTTRVITGESISEEKLTTDENTICENTGSLPIDKVNKEDIVYEEDFCSPTFGQTEDDESSQQGVCLSCRETRIELRSSELNRCSLVSPGPSPSPENFKDIKLRDHTCTSSELITSGLRANFKSRQGLAESLKVKSLPCLPVGPSIRKEAMFNSFPDIRKLHIHNLTQKFLSEYGSDSLSSCSLNLENSCENDSVVENSGYEIKSPPWEDVTRNGGFSNHLCPESPKERQRAYSTRIPHRSPVQQVLQTESRSVSCCQLDSNDDDDNPVSYTSPPYVRPRIQSLEQLPPCTAEVILKKKKSIMRKTRMRHTTSLSCVDNVFNDMIDKGKRHSYGGYGDESFLQLPQTLHKSHSAESPLDSCNSSMQSLNSSSSFTENELGSSFSFASQLSLPVAFDQSLGRSRSVPGLLGVDNPQPSPIPEEHSSVDWTYLSGENSDEEDDEMDVPEAFAEALWDHVTMDPEELSFQVGDIITVLTMTSCDWWFGQVGDRVGWFPAPFVRVRVSQTLAADETKLAPPVRTRKGTNEGFLSDNDVRSRVVQEILNTERDYVKNLEDVVEGYLNQAKKRTDMFTEEQITKIFANIEQIYQFHQEILRQLEECFVEGDPCASEIGAVFLNNRKGFDIYSEYCNNHPHAMAELKTLSESNKYKQFFEACRLLQEMIKISLDGFLLTPVQKICKYPLQLAELKKHTRPTHKDFQTVKQALETMKNVASLINERKRKVESINKIAKWQSTIEGWEGEAVLEKSSELIHSGDVIKTSNGSSQDRVMFLFDHQLVYCKKDILKKNGLTYKGRIDMDDCSVVWLNDGEETLDRSPLNNAWKIYNFKKERWYIFYTKKAAQKEKWMKAFKDERRRVSEDAKTGLIISQNTRKAAMTAAKASVKQKKVNGKKEKPFLKSQSTTEIKPPPSPTLRLPDPVSSADLREEDEEGDSFGNRTSVIRRSFGLRGSKKSKEKRLSSVY</sequence>
<dbReference type="Proteomes" id="UP000275408">
    <property type="component" value="Unassembled WGS sequence"/>
</dbReference>
<dbReference type="InterPro" id="IPR001452">
    <property type="entry name" value="SH3_domain"/>
</dbReference>
<feature type="region of interest" description="Disordered" evidence="6">
    <location>
        <begin position="197"/>
        <end position="223"/>
    </location>
</feature>
<keyword evidence="4" id="KW-0344">Guanine-nucleotide releasing factor</keyword>
<protein>
    <recommendedName>
        <fullName evidence="12">Spermatogenesis-associated protein 13</fullName>
    </recommendedName>
</protein>
<dbReference type="InterPro" id="IPR000219">
    <property type="entry name" value="DH_dom"/>
</dbReference>
<dbReference type="GO" id="GO:0035556">
    <property type="term" value="P:intracellular signal transduction"/>
    <property type="evidence" value="ECO:0007669"/>
    <property type="project" value="InterPro"/>
</dbReference>
<dbReference type="PROSITE" id="PS50003">
    <property type="entry name" value="PH_DOMAIN"/>
    <property type="match status" value="1"/>
</dbReference>
<dbReference type="InterPro" id="IPR001849">
    <property type="entry name" value="PH_domain"/>
</dbReference>
<dbReference type="SUPFAM" id="SSF50729">
    <property type="entry name" value="PH domain-like"/>
    <property type="match status" value="1"/>
</dbReference>
<dbReference type="InterPro" id="IPR055251">
    <property type="entry name" value="SOS1_NGEF_PH"/>
</dbReference>
<dbReference type="GO" id="GO:0005085">
    <property type="term" value="F:guanyl-nucleotide exchange factor activity"/>
    <property type="evidence" value="ECO:0007669"/>
    <property type="project" value="UniProtKB-KW"/>
</dbReference>
<dbReference type="InterPro" id="IPR035899">
    <property type="entry name" value="DBL_dom_sf"/>
</dbReference>
<evidence type="ECO:0000313" key="10">
    <source>
        <dbReference type="EMBL" id="RMX60742.1"/>
    </source>
</evidence>
<evidence type="ECO:0000256" key="4">
    <source>
        <dbReference type="ARBA" id="ARBA00022658"/>
    </source>
</evidence>
<feature type="compositionally biased region" description="Low complexity" evidence="6">
    <location>
        <begin position="984"/>
        <end position="997"/>
    </location>
</feature>
<dbReference type="OrthoDB" id="660555at2759"/>